<comment type="caution">
    <text evidence="3">The sequence shown here is derived from an EMBL/GenBank/DDBJ whole genome shotgun (WGS) entry which is preliminary data.</text>
</comment>
<evidence type="ECO:0000313" key="3">
    <source>
        <dbReference type="EMBL" id="OIR01370.1"/>
    </source>
</evidence>
<evidence type="ECO:0000256" key="2">
    <source>
        <dbReference type="SAM" id="Phobius"/>
    </source>
</evidence>
<keyword evidence="2" id="KW-1133">Transmembrane helix</keyword>
<keyword evidence="2" id="KW-0812">Transmembrane</keyword>
<feature type="region of interest" description="Disordered" evidence="1">
    <location>
        <begin position="1"/>
        <end position="30"/>
    </location>
</feature>
<dbReference type="Pfam" id="PF04375">
    <property type="entry name" value="HemX"/>
    <property type="match status" value="1"/>
</dbReference>
<dbReference type="InterPro" id="IPR007470">
    <property type="entry name" value="HemX"/>
</dbReference>
<dbReference type="PANTHER" id="PTHR38043">
    <property type="entry name" value="PROTEIN HEMX"/>
    <property type="match status" value="1"/>
</dbReference>
<gene>
    <name evidence="3" type="primary">hemX_3</name>
    <name evidence="3" type="ORF">GALL_164600</name>
</gene>
<organism evidence="3">
    <name type="scientific">mine drainage metagenome</name>
    <dbReference type="NCBI Taxonomy" id="410659"/>
    <lineage>
        <taxon>unclassified sequences</taxon>
        <taxon>metagenomes</taxon>
        <taxon>ecological metagenomes</taxon>
    </lineage>
</organism>
<evidence type="ECO:0000256" key="1">
    <source>
        <dbReference type="SAM" id="MobiDB-lite"/>
    </source>
</evidence>
<protein>
    <submittedName>
        <fullName evidence="3">Putative uroporphyrinogen-III C-methyltransferase</fullName>
        <ecNumber evidence="3">2.1.1.107</ecNumber>
    </submittedName>
</protein>
<dbReference type="PANTHER" id="PTHR38043:SF1">
    <property type="entry name" value="PROTEIN HEMX"/>
    <property type="match status" value="1"/>
</dbReference>
<dbReference type="EMBL" id="MLJW01000084">
    <property type="protein sequence ID" value="OIR01370.1"/>
    <property type="molecule type" value="Genomic_DNA"/>
</dbReference>
<dbReference type="GO" id="GO:0004851">
    <property type="term" value="F:uroporphyrin-III C-methyltransferase activity"/>
    <property type="evidence" value="ECO:0007669"/>
    <property type="project" value="UniProtKB-EC"/>
</dbReference>
<name>A0A1J5RZT9_9ZZZZ</name>
<proteinExistence type="predicted"/>
<feature type="compositionally biased region" description="Low complexity" evidence="1">
    <location>
        <begin position="15"/>
        <end position="30"/>
    </location>
</feature>
<keyword evidence="3" id="KW-0489">Methyltransferase</keyword>
<dbReference type="GO" id="GO:0032259">
    <property type="term" value="P:methylation"/>
    <property type="evidence" value="ECO:0007669"/>
    <property type="project" value="UniProtKB-KW"/>
</dbReference>
<keyword evidence="3" id="KW-0808">Transferase</keyword>
<sequence length="363" mass="40668">MNDPVQQTPPAEKSGATPETPTTPGAPLAPHGNRIGDLLARVTLTQLTLAVLVVIFIWQWLDAHSQLNHTQQEVARRLSEVEAANKTNQMLVLQNQELVRELGGKLSLVESKYAESQNQRAALESLYQEMSSSRDQTALAEVEQMLLIAGQQLQLSANVKAALIAMQQAESRLQRPAFATLKKRIGQDIEKLRALPNIDVAAINLRLDSAIGVVDSLPLAQDTHIQPVKSALEDDPAEGMWKQFWDEVWHEAKSMVRIENTERQEMPLLSPTQTFFLRENLKLRLLSARMALLTRDQVSFRRDLKTSQEWLKRYFDVRSGDSAQVLATLQKLAASSIVTDLPDISGSLEAVRNYRVSHERSAR</sequence>
<feature type="transmembrane region" description="Helical" evidence="2">
    <location>
        <begin position="38"/>
        <end position="61"/>
    </location>
</feature>
<reference evidence="3" key="1">
    <citation type="submission" date="2016-10" db="EMBL/GenBank/DDBJ databases">
        <title>Sequence of Gallionella enrichment culture.</title>
        <authorList>
            <person name="Poehlein A."/>
            <person name="Muehling M."/>
            <person name="Daniel R."/>
        </authorList>
    </citation>
    <scope>NUCLEOTIDE SEQUENCE</scope>
</reference>
<dbReference type="EC" id="2.1.1.107" evidence="3"/>
<accession>A0A1J5RZT9</accession>
<dbReference type="AlphaFoldDB" id="A0A1J5RZT9"/>
<keyword evidence="2" id="KW-0472">Membrane</keyword>